<name>A0A937RBZ0_9ACTN</name>
<dbReference type="EMBL" id="JAEACQ010000123">
    <property type="protein sequence ID" value="MBL7626185.1"/>
    <property type="molecule type" value="Genomic_DNA"/>
</dbReference>
<reference evidence="1" key="1">
    <citation type="submission" date="2020-12" db="EMBL/GenBank/DDBJ databases">
        <title>Genomic characterization of non-nitrogen-fixing Frankia strains.</title>
        <authorList>
            <person name="Carlos-Shanley C."/>
            <person name="Guerra T."/>
            <person name="Hahn D."/>
        </authorList>
    </citation>
    <scope>NUCLEOTIDE SEQUENCE</scope>
    <source>
        <strain evidence="1">CN6</strain>
    </source>
</reference>
<comment type="caution">
    <text evidence="1">The sequence shown here is derived from an EMBL/GenBank/DDBJ whole genome shotgun (WGS) entry which is preliminary data.</text>
</comment>
<protein>
    <submittedName>
        <fullName evidence="1">Uncharacterized protein</fullName>
    </submittedName>
</protein>
<dbReference type="AlphaFoldDB" id="A0A937RBZ0"/>
<dbReference type="Proteomes" id="UP000604475">
    <property type="component" value="Unassembled WGS sequence"/>
</dbReference>
<keyword evidence="2" id="KW-1185">Reference proteome</keyword>
<accession>A0A937RBZ0</accession>
<evidence type="ECO:0000313" key="2">
    <source>
        <dbReference type="Proteomes" id="UP000604475"/>
    </source>
</evidence>
<sequence length="52" mass="5493">MPGVLADAGTGQRLVGRGARPVARDWRLDVEQVRIGQVGHEAVERVVGDADG</sequence>
<organism evidence="1 2">
    <name type="scientific">Frankia nepalensis</name>
    <dbReference type="NCBI Taxonomy" id="1836974"/>
    <lineage>
        <taxon>Bacteria</taxon>
        <taxon>Bacillati</taxon>
        <taxon>Actinomycetota</taxon>
        <taxon>Actinomycetes</taxon>
        <taxon>Frankiales</taxon>
        <taxon>Frankiaceae</taxon>
        <taxon>Frankia</taxon>
    </lineage>
</organism>
<proteinExistence type="predicted"/>
<gene>
    <name evidence="1" type="ORF">I7412_03140</name>
</gene>
<dbReference type="RefSeq" id="WP_202998679.1">
    <property type="nucleotide sequence ID" value="NZ_JADWYU010000142.1"/>
</dbReference>
<evidence type="ECO:0000313" key="1">
    <source>
        <dbReference type="EMBL" id="MBL7626185.1"/>
    </source>
</evidence>